<dbReference type="GO" id="GO:0016757">
    <property type="term" value="F:glycosyltransferase activity"/>
    <property type="evidence" value="ECO:0007669"/>
    <property type="project" value="UniProtKB-KW"/>
</dbReference>
<dbReference type="GO" id="GO:0005576">
    <property type="term" value="C:extracellular region"/>
    <property type="evidence" value="ECO:0007669"/>
    <property type="project" value="TreeGrafter"/>
</dbReference>
<organism evidence="13 14">
    <name type="scientific">Nitrosomonas ureae</name>
    <dbReference type="NCBI Taxonomy" id="44577"/>
    <lineage>
        <taxon>Bacteria</taxon>
        <taxon>Pseudomonadati</taxon>
        <taxon>Pseudomonadota</taxon>
        <taxon>Betaproteobacteria</taxon>
        <taxon>Nitrosomonadales</taxon>
        <taxon>Nitrosomonadaceae</taxon>
        <taxon>Nitrosomonas</taxon>
    </lineage>
</organism>
<dbReference type="Gene3D" id="3.10.350.10">
    <property type="entry name" value="LysM domain"/>
    <property type="match status" value="1"/>
</dbReference>
<feature type="transmembrane region" description="Helical" evidence="10">
    <location>
        <begin position="12"/>
        <end position="34"/>
    </location>
</feature>
<keyword evidence="7 9" id="KW-0573">Peptidoglycan synthesis</keyword>
<keyword evidence="10" id="KW-1133">Transmembrane helix</keyword>
<keyword evidence="6 9" id="KW-0133">Cell shape</keyword>
<evidence type="ECO:0000256" key="6">
    <source>
        <dbReference type="ARBA" id="ARBA00022960"/>
    </source>
</evidence>
<evidence type="ECO:0000256" key="5">
    <source>
        <dbReference type="ARBA" id="ARBA00022801"/>
    </source>
</evidence>
<dbReference type="SUPFAM" id="SSF141523">
    <property type="entry name" value="L,D-transpeptidase catalytic domain-like"/>
    <property type="match status" value="1"/>
</dbReference>
<evidence type="ECO:0000256" key="9">
    <source>
        <dbReference type="PROSITE-ProRule" id="PRU01373"/>
    </source>
</evidence>
<evidence type="ECO:0000256" key="4">
    <source>
        <dbReference type="ARBA" id="ARBA00022679"/>
    </source>
</evidence>
<keyword evidence="4" id="KW-0808">Transferase</keyword>
<name>A0A1H2DS76_9PROT</name>
<keyword evidence="14" id="KW-1185">Reference proteome</keyword>
<dbReference type="SUPFAM" id="SSF54106">
    <property type="entry name" value="LysM domain"/>
    <property type="match status" value="1"/>
</dbReference>
<dbReference type="Pfam" id="PF03734">
    <property type="entry name" value="YkuD"/>
    <property type="match status" value="1"/>
</dbReference>
<evidence type="ECO:0000256" key="8">
    <source>
        <dbReference type="ARBA" id="ARBA00023316"/>
    </source>
</evidence>
<evidence type="ECO:0000256" key="7">
    <source>
        <dbReference type="ARBA" id="ARBA00022984"/>
    </source>
</evidence>
<dbReference type="SMART" id="SM00257">
    <property type="entry name" value="LysM"/>
    <property type="match status" value="1"/>
</dbReference>
<dbReference type="InterPro" id="IPR036779">
    <property type="entry name" value="LysM_dom_sf"/>
</dbReference>
<evidence type="ECO:0000259" key="11">
    <source>
        <dbReference type="PROSITE" id="PS51782"/>
    </source>
</evidence>
<dbReference type="CDD" id="cd16913">
    <property type="entry name" value="YkuD_like"/>
    <property type="match status" value="1"/>
</dbReference>
<gene>
    <name evidence="13" type="ORF">SAMN05216406_10530</name>
</gene>
<dbReference type="GO" id="GO:0071555">
    <property type="term" value="P:cell wall organization"/>
    <property type="evidence" value="ECO:0007669"/>
    <property type="project" value="UniProtKB-UniRule"/>
</dbReference>
<dbReference type="PROSITE" id="PS52029">
    <property type="entry name" value="LD_TPASE"/>
    <property type="match status" value="1"/>
</dbReference>
<keyword evidence="10" id="KW-0472">Membrane</keyword>
<sequence length="392" mass="43779">MIRMTKTLSPLLHYILRYGFIGSLFFLTGCQSFLTQPTESASPVARSLPMPIASHEYSFDSAREDVVGKLQIITAREDDTLSDIARRFNLGYEEIVSANPQIDPWLPKAGTKVVIPTQFVLPDAPRQGIVINLAAMRLFYFPQTKPGEPQRVITHPVGIGRVEWKTPEGMTRITAKNKNPSWIPTPSIRKEHARNGNPLPAIVPPGPDNPMGAHVLRLAWPSYAIHGTDKPPSIGLRGSHGCVRMYPEDIAFIYNDVPVGTPVRVVNQPHLLGWRENTLYLQSYPILEDDKRNHNLLLKNSLNTARASSKAKLDSRSQARINQALLNEILQNPRAIATPVTQTDLTLQAYLDLAKRVQNTLPFNATWDGNMDGQLTAATVMEMADQEEVRMR</sequence>
<dbReference type="InterPro" id="IPR038063">
    <property type="entry name" value="Transpep_catalytic_dom"/>
</dbReference>
<accession>A0A1H2DS76</accession>
<dbReference type="AlphaFoldDB" id="A0A1H2DS76"/>
<dbReference type="UniPathway" id="UPA00219"/>
<dbReference type="Proteomes" id="UP000182882">
    <property type="component" value="Unassembled WGS sequence"/>
</dbReference>
<evidence type="ECO:0000256" key="1">
    <source>
        <dbReference type="ARBA" id="ARBA00004752"/>
    </source>
</evidence>
<keyword evidence="8 9" id="KW-0961">Cell wall biogenesis/degradation</keyword>
<dbReference type="GO" id="GO:0008360">
    <property type="term" value="P:regulation of cell shape"/>
    <property type="evidence" value="ECO:0007669"/>
    <property type="project" value="UniProtKB-UniRule"/>
</dbReference>
<comment type="similarity">
    <text evidence="2">Belongs to the YkuD family.</text>
</comment>
<keyword evidence="3" id="KW-0328">Glycosyltransferase</keyword>
<evidence type="ECO:0000256" key="2">
    <source>
        <dbReference type="ARBA" id="ARBA00005992"/>
    </source>
</evidence>
<dbReference type="PANTHER" id="PTHR30582">
    <property type="entry name" value="L,D-TRANSPEPTIDASE"/>
    <property type="match status" value="1"/>
</dbReference>
<evidence type="ECO:0000256" key="3">
    <source>
        <dbReference type="ARBA" id="ARBA00022676"/>
    </source>
</evidence>
<evidence type="ECO:0000259" key="12">
    <source>
        <dbReference type="PROSITE" id="PS52029"/>
    </source>
</evidence>
<evidence type="ECO:0000313" key="14">
    <source>
        <dbReference type="Proteomes" id="UP000182882"/>
    </source>
</evidence>
<keyword evidence="10" id="KW-0812">Transmembrane</keyword>
<dbReference type="PANTHER" id="PTHR30582:SF24">
    <property type="entry name" value="L,D-TRANSPEPTIDASE ERFK_SRFK-RELATED"/>
    <property type="match status" value="1"/>
</dbReference>
<dbReference type="PROSITE" id="PS51257">
    <property type="entry name" value="PROKAR_LIPOPROTEIN"/>
    <property type="match status" value="1"/>
</dbReference>
<evidence type="ECO:0000256" key="10">
    <source>
        <dbReference type="SAM" id="Phobius"/>
    </source>
</evidence>
<dbReference type="PROSITE" id="PS51782">
    <property type="entry name" value="LYSM"/>
    <property type="match status" value="1"/>
</dbReference>
<dbReference type="CDD" id="cd00118">
    <property type="entry name" value="LysM"/>
    <property type="match status" value="1"/>
</dbReference>
<comment type="pathway">
    <text evidence="1 9">Cell wall biogenesis; peptidoglycan biosynthesis.</text>
</comment>
<feature type="active site" description="Nucleophile" evidence="9">
    <location>
        <position position="242"/>
    </location>
</feature>
<dbReference type="Pfam" id="PF01476">
    <property type="entry name" value="LysM"/>
    <property type="match status" value="1"/>
</dbReference>
<evidence type="ECO:0000313" key="13">
    <source>
        <dbReference type="EMBL" id="SDT85666.1"/>
    </source>
</evidence>
<dbReference type="InterPro" id="IPR018392">
    <property type="entry name" value="LysM"/>
</dbReference>
<dbReference type="Gene3D" id="2.40.440.10">
    <property type="entry name" value="L,D-transpeptidase catalytic domain-like"/>
    <property type="match status" value="1"/>
</dbReference>
<dbReference type="GO" id="GO:0071972">
    <property type="term" value="F:peptidoglycan L,D-transpeptidase activity"/>
    <property type="evidence" value="ECO:0007669"/>
    <property type="project" value="TreeGrafter"/>
</dbReference>
<keyword evidence="5" id="KW-0378">Hydrolase</keyword>
<dbReference type="InterPro" id="IPR050979">
    <property type="entry name" value="LD-transpeptidase"/>
</dbReference>
<dbReference type="InterPro" id="IPR005490">
    <property type="entry name" value="LD_TPept_cat_dom"/>
</dbReference>
<dbReference type="KEGG" id="nur:ATY38_06160"/>
<feature type="domain" description="L,D-TPase catalytic" evidence="12">
    <location>
        <begin position="127"/>
        <end position="266"/>
    </location>
</feature>
<feature type="domain" description="LysM" evidence="11">
    <location>
        <begin position="71"/>
        <end position="115"/>
    </location>
</feature>
<proteinExistence type="inferred from homology"/>
<reference evidence="14" key="1">
    <citation type="submission" date="2016-10" db="EMBL/GenBank/DDBJ databases">
        <authorList>
            <person name="Varghese N."/>
            <person name="Submissions S."/>
        </authorList>
    </citation>
    <scope>NUCLEOTIDE SEQUENCE [LARGE SCALE GENOMIC DNA]</scope>
    <source>
        <strain evidence="14">Nm10</strain>
    </source>
</reference>
<feature type="active site" description="Proton donor/acceptor" evidence="9">
    <location>
        <position position="226"/>
    </location>
</feature>
<protein>
    <submittedName>
        <fullName evidence="13">L,D-transpeptidase ErfK/SrfK</fullName>
    </submittedName>
</protein>
<dbReference type="GO" id="GO:0018104">
    <property type="term" value="P:peptidoglycan-protein cross-linking"/>
    <property type="evidence" value="ECO:0007669"/>
    <property type="project" value="TreeGrafter"/>
</dbReference>
<dbReference type="EMBL" id="FNLN01000005">
    <property type="protein sequence ID" value="SDT85666.1"/>
    <property type="molecule type" value="Genomic_DNA"/>
</dbReference>